<dbReference type="OrthoDB" id="10611363at2759"/>
<evidence type="ECO:0000313" key="2">
    <source>
        <dbReference type="EMBL" id="KAF4658230.1"/>
    </source>
</evidence>
<dbReference type="AlphaFoldDB" id="A0A7J6LGW8"/>
<reference evidence="2 3" key="1">
    <citation type="submission" date="2020-04" db="EMBL/GenBank/DDBJ databases">
        <title>Perkinsus chesapeaki whole genome sequence.</title>
        <authorList>
            <person name="Bogema D.R."/>
        </authorList>
    </citation>
    <scope>NUCLEOTIDE SEQUENCE [LARGE SCALE GENOMIC DNA]</scope>
    <source>
        <strain evidence="2">ATCC PRA-425</strain>
    </source>
</reference>
<keyword evidence="3" id="KW-1185">Reference proteome</keyword>
<dbReference type="Proteomes" id="UP000591131">
    <property type="component" value="Unassembled WGS sequence"/>
</dbReference>
<name>A0A7J6LGW8_PERCH</name>
<protein>
    <submittedName>
        <fullName evidence="2">Uncharacterized protein</fullName>
    </submittedName>
</protein>
<evidence type="ECO:0000313" key="3">
    <source>
        <dbReference type="Proteomes" id="UP000591131"/>
    </source>
</evidence>
<keyword evidence="1" id="KW-0732">Signal</keyword>
<dbReference type="EMBL" id="JAAPAO010000503">
    <property type="protein sequence ID" value="KAF4658230.1"/>
    <property type="molecule type" value="Genomic_DNA"/>
</dbReference>
<sequence>MRCTYIVLIACTVLQMMAQITPPSGEYCGTFTSDVFDLQLTVTGNTGNTFDISGTLSLAGGDPNSAEETDIPYEFNSATGTITVTDLDKIQDFLNELGAPISSGALGTFNYDGTALSSSALDDFELTNAGCASRRSLRA</sequence>
<accession>A0A7J6LGW8</accession>
<evidence type="ECO:0000256" key="1">
    <source>
        <dbReference type="SAM" id="SignalP"/>
    </source>
</evidence>
<organism evidence="2 3">
    <name type="scientific">Perkinsus chesapeaki</name>
    <name type="common">Clam parasite</name>
    <name type="synonym">Perkinsus andrewsi</name>
    <dbReference type="NCBI Taxonomy" id="330153"/>
    <lineage>
        <taxon>Eukaryota</taxon>
        <taxon>Sar</taxon>
        <taxon>Alveolata</taxon>
        <taxon>Perkinsozoa</taxon>
        <taxon>Perkinsea</taxon>
        <taxon>Perkinsida</taxon>
        <taxon>Perkinsidae</taxon>
        <taxon>Perkinsus</taxon>
    </lineage>
</organism>
<comment type="caution">
    <text evidence="2">The sequence shown here is derived from an EMBL/GenBank/DDBJ whole genome shotgun (WGS) entry which is preliminary data.</text>
</comment>
<proteinExistence type="predicted"/>
<gene>
    <name evidence="2" type="ORF">FOL47_008110</name>
</gene>
<feature type="signal peptide" evidence="1">
    <location>
        <begin position="1"/>
        <end position="18"/>
    </location>
</feature>
<feature type="chain" id="PRO_5029630038" evidence="1">
    <location>
        <begin position="19"/>
        <end position="139"/>
    </location>
</feature>